<keyword evidence="3" id="KW-1185">Reference proteome</keyword>
<protein>
    <submittedName>
        <fullName evidence="2">Uncharacterized protein</fullName>
    </submittedName>
</protein>
<sequence length="183" mass="20384">MSTSIPSTDEEISRRDTSCCCPFNCAAICGSLYGVISTLLLPLTIRGRIGGQYGVLITKDDKEGRTELINLTDMSFAVEMFLIGLLFFVHLIGFISVLKKRIGWVLLSVIFHIGEIILCLFWIKNVLSENIKSHVMSQYSLGWYCFFALVIESISLVAVMSVSDEEVGKNKKSDEELPSTMLV</sequence>
<accession>A0A834XMY1</accession>
<gene>
    <name evidence="2" type="ORF">HCN44_000043</name>
</gene>
<dbReference type="Proteomes" id="UP000639338">
    <property type="component" value="Unassembled WGS sequence"/>
</dbReference>
<proteinExistence type="predicted"/>
<feature type="transmembrane region" description="Helical" evidence="1">
    <location>
        <begin position="143"/>
        <end position="162"/>
    </location>
</feature>
<feature type="transmembrane region" description="Helical" evidence="1">
    <location>
        <begin position="76"/>
        <end position="97"/>
    </location>
</feature>
<organism evidence="2 3">
    <name type="scientific">Aphidius gifuensis</name>
    <name type="common">Parasitoid wasp</name>
    <dbReference type="NCBI Taxonomy" id="684658"/>
    <lineage>
        <taxon>Eukaryota</taxon>
        <taxon>Metazoa</taxon>
        <taxon>Ecdysozoa</taxon>
        <taxon>Arthropoda</taxon>
        <taxon>Hexapoda</taxon>
        <taxon>Insecta</taxon>
        <taxon>Pterygota</taxon>
        <taxon>Neoptera</taxon>
        <taxon>Endopterygota</taxon>
        <taxon>Hymenoptera</taxon>
        <taxon>Apocrita</taxon>
        <taxon>Ichneumonoidea</taxon>
        <taxon>Braconidae</taxon>
        <taxon>Aphidiinae</taxon>
        <taxon>Aphidius</taxon>
    </lineage>
</organism>
<keyword evidence="1" id="KW-0472">Membrane</keyword>
<evidence type="ECO:0000256" key="1">
    <source>
        <dbReference type="SAM" id="Phobius"/>
    </source>
</evidence>
<keyword evidence="1" id="KW-0812">Transmembrane</keyword>
<dbReference type="EMBL" id="JACMRX010000004">
    <property type="protein sequence ID" value="KAF7990238.1"/>
    <property type="molecule type" value="Genomic_DNA"/>
</dbReference>
<dbReference type="AlphaFoldDB" id="A0A834XMY1"/>
<evidence type="ECO:0000313" key="3">
    <source>
        <dbReference type="Proteomes" id="UP000639338"/>
    </source>
</evidence>
<keyword evidence="1" id="KW-1133">Transmembrane helix</keyword>
<comment type="caution">
    <text evidence="2">The sequence shown here is derived from an EMBL/GenBank/DDBJ whole genome shotgun (WGS) entry which is preliminary data.</text>
</comment>
<evidence type="ECO:0000313" key="2">
    <source>
        <dbReference type="EMBL" id="KAF7990238.1"/>
    </source>
</evidence>
<feature type="transmembrane region" description="Helical" evidence="1">
    <location>
        <begin position="104"/>
        <end position="123"/>
    </location>
</feature>
<name>A0A834XMY1_APHGI</name>
<reference evidence="2 3" key="1">
    <citation type="submission" date="2020-08" db="EMBL/GenBank/DDBJ databases">
        <title>Aphidius gifuensis genome sequencing and assembly.</title>
        <authorList>
            <person name="Du Z."/>
        </authorList>
    </citation>
    <scope>NUCLEOTIDE SEQUENCE [LARGE SCALE GENOMIC DNA]</scope>
    <source>
        <strain evidence="2">YNYX2018</strain>
        <tissue evidence="2">Adults</tissue>
    </source>
</reference>